<sequence length="103" mass="12140">MSSHQEKQEIFDAYAKSKNFTDWPSLQHVYKVNLLNKDEFMLHVFAACNLVQEEQQKRIAEKARINFHDGHFKTDKQLKYYQAGADNLTVDKDSILNCENFIK</sequence>
<reference evidence="1 4" key="2">
    <citation type="submission" date="2018-11" db="EMBL/GenBank/DDBJ databases">
        <title>Proposal to divide the Flavobacteriaceae and reorganize its genera based on Amino Acid Identity values calculated from whole genome sequences.</title>
        <authorList>
            <person name="Nicholson A.C."/>
            <person name="Gulvik C.A."/>
            <person name="Whitney A.M."/>
            <person name="Humrighouse B.W."/>
            <person name="Bell M."/>
            <person name="Holmes B."/>
            <person name="Steigerwalt A.G."/>
            <person name="Villarma A."/>
            <person name="Sheth M."/>
            <person name="Batra D."/>
            <person name="Pryor J."/>
            <person name="Bernardet J.-F."/>
            <person name="Hugo C."/>
            <person name="Kampfer P."/>
            <person name="Newman J."/>
            <person name="McQuiston J.R."/>
        </authorList>
    </citation>
    <scope>NUCLEOTIDE SEQUENCE [LARGE SCALE GENOMIC DNA]</scope>
    <source>
        <strain evidence="1 4">KC_1864</strain>
    </source>
</reference>
<dbReference type="EMBL" id="CP033924">
    <property type="protein sequence ID" value="AZA82192.1"/>
    <property type="molecule type" value="Genomic_DNA"/>
</dbReference>
<evidence type="ECO:0000313" key="3">
    <source>
        <dbReference type="Proteomes" id="UP000236262"/>
    </source>
</evidence>
<reference evidence="2 3" key="1">
    <citation type="submission" date="2018-01" db="EMBL/GenBank/DDBJ databases">
        <title>Draft genome sequences of Chryseobacterium lactis NCTC11390, Chryseobacterium oncorhynchi 701B-08, and Chryseobacterium viscerum 687B-08.</title>
        <authorList>
            <person name="Jeong J.-J."/>
            <person name="Lee Y.J."/>
            <person name="Park B."/>
            <person name="Choi I.-G."/>
            <person name="Kim K.D."/>
        </authorList>
    </citation>
    <scope>NUCLEOTIDE SEQUENCE [LARGE SCALE GENOMIC DNA]</scope>
    <source>
        <strain evidence="2 3">NCTC11390</strain>
    </source>
</reference>
<gene>
    <name evidence="2" type="ORF">C1637_09820</name>
    <name evidence="1" type="ORF">EG342_09880</name>
</gene>
<name>A0A3G6RFE9_CHRLC</name>
<dbReference type="RefSeq" id="WP_103291435.1">
    <property type="nucleotide sequence ID" value="NZ_CP033924.1"/>
</dbReference>
<evidence type="ECO:0000313" key="4">
    <source>
        <dbReference type="Proteomes" id="UP000279972"/>
    </source>
</evidence>
<dbReference type="Proteomes" id="UP000236262">
    <property type="component" value="Unassembled WGS sequence"/>
</dbReference>
<dbReference type="AlphaFoldDB" id="A0A3G6RFE9"/>
<accession>A0A3G6RFE9</accession>
<dbReference type="KEGG" id="clac:EG342_09880"/>
<protein>
    <submittedName>
        <fullName evidence="2">Uncharacterized protein</fullName>
    </submittedName>
</protein>
<dbReference type="Proteomes" id="UP000279972">
    <property type="component" value="Chromosome"/>
</dbReference>
<dbReference type="OrthoDB" id="1274613at2"/>
<organism evidence="2 3">
    <name type="scientific">Chryseobacterium lactis</name>
    <dbReference type="NCBI Taxonomy" id="1241981"/>
    <lineage>
        <taxon>Bacteria</taxon>
        <taxon>Pseudomonadati</taxon>
        <taxon>Bacteroidota</taxon>
        <taxon>Flavobacteriia</taxon>
        <taxon>Flavobacteriales</taxon>
        <taxon>Weeksellaceae</taxon>
        <taxon>Chryseobacterium group</taxon>
        <taxon>Chryseobacterium</taxon>
    </lineage>
</organism>
<dbReference type="EMBL" id="PPEH01000003">
    <property type="protein sequence ID" value="PNW14132.1"/>
    <property type="molecule type" value="Genomic_DNA"/>
</dbReference>
<proteinExistence type="predicted"/>
<evidence type="ECO:0000313" key="2">
    <source>
        <dbReference type="EMBL" id="PNW14132.1"/>
    </source>
</evidence>
<keyword evidence="4" id="KW-1185">Reference proteome</keyword>
<evidence type="ECO:0000313" key="1">
    <source>
        <dbReference type="EMBL" id="AZA82192.1"/>
    </source>
</evidence>